<keyword evidence="3" id="KW-1185">Reference proteome</keyword>
<keyword evidence="1" id="KW-1133">Transmembrane helix</keyword>
<name>A0ABW4GV23_9ACTN</name>
<dbReference type="Proteomes" id="UP001597097">
    <property type="component" value="Unassembled WGS sequence"/>
</dbReference>
<feature type="transmembrane region" description="Helical" evidence="1">
    <location>
        <begin position="6"/>
        <end position="24"/>
    </location>
</feature>
<feature type="transmembrane region" description="Helical" evidence="1">
    <location>
        <begin position="177"/>
        <end position="196"/>
    </location>
</feature>
<dbReference type="RefSeq" id="WP_219536419.1">
    <property type="nucleotide sequence ID" value="NZ_JAHKRM010000030.1"/>
</dbReference>
<evidence type="ECO:0000256" key="1">
    <source>
        <dbReference type="SAM" id="Phobius"/>
    </source>
</evidence>
<reference evidence="3" key="1">
    <citation type="journal article" date="2019" name="Int. J. Syst. Evol. Microbiol.">
        <title>The Global Catalogue of Microorganisms (GCM) 10K type strain sequencing project: providing services to taxonomists for standard genome sequencing and annotation.</title>
        <authorList>
            <consortium name="The Broad Institute Genomics Platform"/>
            <consortium name="The Broad Institute Genome Sequencing Center for Infectious Disease"/>
            <person name="Wu L."/>
            <person name="Ma J."/>
        </authorList>
    </citation>
    <scope>NUCLEOTIDE SEQUENCE [LARGE SCALE GENOMIC DNA]</scope>
    <source>
        <strain evidence="3">CGMCC 1.15399</strain>
    </source>
</reference>
<feature type="transmembrane region" description="Helical" evidence="1">
    <location>
        <begin position="203"/>
        <end position="223"/>
    </location>
</feature>
<comment type="caution">
    <text evidence="2">The sequence shown here is derived from an EMBL/GenBank/DDBJ whole genome shotgun (WGS) entry which is preliminary data.</text>
</comment>
<gene>
    <name evidence="2" type="ORF">ACFSJ0_55170</name>
</gene>
<dbReference type="InterPro" id="IPR025333">
    <property type="entry name" value="DUF4239"/>
</dbReference>
<feature type="transmembrane region" description="Helical" evidence="1">
    <location>
        <begin position="44"/>
        <end position="62"/>
    </location>
</feature>
<dbReference type="EMBL" id="JBHUCM010000064">
    <property type="protein sequence ID" value="MFD1546264.1"/>
    <property type="molecule type" value="Genomic_DNA"/>
</dbReference>
<proteinExistence type="predicted"/>
<protein>
    <submittedName>
        <fullName evidence="2">DUF4239 domain-containing protein</fullName>
    </submittedName>
</protein>
<evidence type="ECO:0000313" key="2">
    <source>
        <dbReference type="EMBL" id="MFD1546264.1"/>
    </source>
</evidence>
<dbReference type="Pfam" id="PF14023">
    <property type="entry name" value="Bestrophin-like"/>
    <property type="match status" value="1"/>
</dbReference>
<keyword evidence="1" id="KW-0812">Transmembrane</keyword>
<accession>A0ABW4GV23</accession>
<organism evidence="2 3">
    <name type="scientific">Nonomuraea guangzhouensis</name>
    <dbReference type="NCBI Taxonomy" id="1291555"/>
    <lineage>
        <taxon>Bacteria</taxon>
        <taxon>Bacillati</taxon>
        <taxon>Actinomycetota</taxon>
        <taxon>Actinomycetes</taxon>
        <taxon>Streptosporangiales</taxon>
        <taxon>Streptosporangiaceae</taxon>
        <taxon>Nonomuraea</taxon>
    </lineage>
</organism>
<keyword evidence="1" id="KW-0472">Membrane</keyword>
<sequence>MLQYIVAAVAAVGVVAVAATLFRLAKKGSDDNDAGGPSAGHAGAMLSAMFLLVFAIAIIVPWTTADTASQNTQTESQAAVEAYWSASGLPGTAPALVRAGLRDYITFIVKDEWPVMQRGSMDPVGTERLDALRARVDALQVTTDQKEARTAVLDHLAAIAAARAQRTADAAATPPDGLLALTIITGLLVVLFPFLAGARPRGLALLPVVAMAAMLGFGIYLTWDISHAFNGPLAVEPEAYKSALQEFARISGGV</sequence>
<evidence type="ECO:0000313" key="3">
    <source>
        <dbReference type="Proteomes" id="UP001597097"/>
    </source>
</evidence>